<evidence type="ECO:0000256" key="1">
    <source>
        <dbReference type="SAM" id="Coils"/>
    </source>
</evidence>
<keyword evidence="4" id="KW-1185">Reference proteome</keyword>
<dbReference type="PROSITE" id="PS50096">
    <property type="entry name" value="IQ"/>
    <property type="match status" value="1"/>
</dbReference>
<comment type="caution">
    <text evidence="3">The sequence shown here is derived from an EMBL/GenBank/DDBJ whole genome shotgun (WGS) entry which is preliminary data.</text>
</comment>
<evidence type="ECO:0000256" key="2">
    <source>
        <dbReference type="SAM" id="MobiDB-lite"/>
    </source>
</evidence>
<dbReference type="AlphaFoldDB" id="A0AAD3HSZ0"/>
<name>A0AAD3HSZ0_9CHLO</name>
<feature type="region of interest" description="Disordered" evidence="2">
    <location>
        <begin position="878"/>
        <end position="963"/>
    </location>
</feature>
<feature type="compositionally biased region" description="Low complexity" evidence="2">
    <location>
        <begin position="878"/>
        <end position="896"/>
    </location>
</feature>
<feature type="compositionally biased region" description="Low complexity" evidence="2">
    <location>
        <begin position="613"/>
        <end position="629"/>
    </location>
</feature>
<dbReference type="InterPro" id="IPR000048">
    <property type="entry name" value="IQ_motif_EF-hand-BS"/>
</dbReference>
<sequence>MGLTRVAQDPWSESCNVPTFIPPPVEVKSCHVPLTAERATEVVRSHLRRTSMSNDGQGDAADVPANSSLGHRSPSPRPPGIQLEGIGPYDSGAPTLSPSNQQQLAAADADAGNVPNSGCPLSGRDLLESDLIQAWMQKADEAQNEFTFGSAGGPGAAIGAAALMPRPPSGPPPLARRLSCPETLLQPELDASAGDSSTPQDALEPLANHHMWMYNRDRCAYDGGDGSGLLYSASSALAVQNRSGRLPSQKWQPRYAAGIFDSNDPNSGANRFTRVARLAAQEADPDALRSLAAVIIQSYCRGWRARRQAALQQAAEADERARRAAAEALARERAEVRRQLRLAARDCLLAVHAQQDYDRTRLRLAAARGLGPSALSAAPPPPPTIPPALWSRCQAMGLDPIQVLLDSGMRSQQIEDIINASQLAAQLPRRAAKVAAHLVGGAAAAAGADAGAGDGGYGGGDSCEAAREGGEAAVAVAATSSTELTQRAESARRLSQPGRVTVAAPLSPPQQLRLGSAVGGRQSGSSNPLQPSVMSYQLPNQQQQQQPQQQQQQGSAGQTSSSSCADLVDPTLLLMQQQQQQQPVAGGGLAGTGLRRSQPPPSASVSSTTQRIASAAPRRSASGSLSASPPRLPIPFSTSGLGPDAVRLSASALQAGMQAAAPGSALRGTPPCPPRGRSRRLSVEYVVGGSSGSFTSGVPLVASAGPAFASLGGAPGGVGSPMSYPSPMRFRRGSDCGAELLQAHPPLSARAVILPFVRQSSGGLDKGVMGGVAAVAPSSPLALDAGGGCTGMLGSAASLPATCVPTPVVTPTGGVGSHAQPALAAQVAFDASPDVRRRNSFLGMGLPPPAPSSNINSNNGSAGGAAIDIAVAVAAAGGSSGGPMRPMSPMAMRRSSCGGNRALPPPSLSPRALSVSTSQGPQSSGMLPLLPSQGSSSAVQGTGSGGGAAAAAAAAGGGAGGNGIGSGSPSVTASPALSPFVPAMAAGGAAAVSLDTPPNRMRRASNLAPTSALTSAAVGSPPSGGSPLAVRRLQSQTQLLMASGSPAGAAGILAAGATGISIFANSPTGSPARVRPSGPSGSGATGEAAQAAAAAASAALPGGYSRVLPLGPTRSQGQLPSPAAR</sequence>
<feature type="compositionally biased region" description="Low complexity" evidence="2">
    <location>
        <begin position="541"/>
        <end position="553"/>
    </location>
</feature>
<keyword evidence="1" id="KW-0175">Coiled coil</keyword>
<feature type="compositionally biased region" description="Polar residues" evidence="2">
    <location>
        <begin position="603"/>
        <end position="612"/>
    </location>
</feature>
<proteinExistence type="predicted"/>
<feature type="region of interest" description="Disordered" evidence="2">
    <location>
        <begin position="840"/>
        <end position="859"/>
    </location>
</feature>
<feature type="region of interest" description="Disordered" evidence="2">
    <location>
        <begin position="1104"/>
        <end position="1125"/>
    </location>
</feature>
<gene>
    <name evidence="3" type="ORF">Agub_g13879</name>
</gene>
<dbReference type="Pfam" id="PF00612">
    <property type="entry name" value="IQ"/>
    <property type="match status" value="1"/>
</dbReference>
<feature type="region of interest" description="Disordered" evidence="2">
    <location>
        <begin position="1008"/>
        <end position="1027"/>
    </location>
</feature>
<feature type="region of interest" description="Disordered" evidence="2">
    <location>
        <begin position="49"/>
        <end position="122"/>
    </location>
</feature>
<evidence type="ECO:0000313" key="4">
    <source>
        <dbReference type="Proteomes" id="UP001054857"/>
    </source>
</evidence>
<protein>
    <submittedName>
        <fullName evidence="3">Uncharacterized protein</fullName>
    </submittedName>
</protein>
<dbReference type="SMART" id="SM00015">
    <property type="entry name" value="IQ"/>
    <property type="match status" value="1"/>
</dbReference>
<evidence type="ECO:0000313" key="3">
    <source>
        <dbReference type="EMBL" id="GFR51470.1"/>
    </source>
</evidence>
<feature type="region of interest" description="Disordered" evidence="2">
    <location>
        <begin position="477"/>
        <end position="564"/>
    </location>
</feature>
<accession>A0AAD3HSZ0</accession>
<reference evidence="3 4" key="1">
    <citation type="journal article" date="2021" name="Sci. Rep.">
        <title>Genome sequencing of the multicellular alga Astrephomene provides insights into convergent evolution of germ-soma differentiation.</title>
        <authorList>
            <person name="Yamashita S."/>
            <person name="Yamamoto K."/>
            <person name="Matsuzaki R."/>
            <person name="Suzuki S."/>
            <person name="Yamaguchi H."/>
            <person name="Hirooka S."/>
            <person name="Minakuchi Y."/>
            <person name="Miyagishima S."/>
            <person name="Kawachi M."/>
            <person name="Toyoda A."/>
            <person name="Nozaki H."/>
        </authorList>
    </citation>
    <scope>NUCLEOTIDE SEQUENCE [LARGE SCALE GENOMIC DNA]</scope>
    <source>
        <strain evidence="3 4">NIES-4017</strain>
    </source>
</reference>
<feature type="compositionally biased region" description="Polar residues" evidence="2">
    <location>
        <begin position="523"/>
        <end position="540"/>
    </location>
</feature>
<dbReference type="Proteomes" id="UP001054857">
    <property type="component" value="Unassembled WGS sequence"/>
</dbReference>
<organism evidence="3 4">
    <name type="scientific">Astrephomene gubernaculifera</name>
    <dbReference type="NCBI Taxonomy" id="47775"/>
    <lineage>
        <taxon>Eukaryota</taxon>
        <taxon>Viridiplantae</taxon>
        <taxon>Chlorophyta</taxon>
        <taxon>core chlorophytes</taxon>
        <taxon>Chlorophyceae</taxon>
        <taxon>CS clade</taxon>
        <taxon>Chlamydomonadales</taxon>
        <taxon>Astrephomenaceae</taxon>
        <taxon>Astrephomene</taxon>
    </lineage>
</organism>
<feature type="region of interest" description="Disordered" evidence="2">
    <location>
        <begin position="578"/>
        <end position="638"/>
    </location>
</feature>
<feature type="compositionally biased region" description="Polar residues" evidence="2">
    <location>
        <begin position="915"/>
        <end position="925"/>
    </location>
</feature>
<dbReference type="EMBL" id="BMAR01000050">
    <property type="protein sequence ID" value="GFR51470.1"/>
    <property type="molecule type" value="Genomic_DNA"/>
</dbReference>
<feature type="compositionally biased region" description="Polar residues" evidence="2">
    <location>
        <begin position="554"/>
        <end position="564"/>
    </location>
</feature>
<feature type="compositionally biased region" description="Polar residues" evidence="2">
    <location>
        <begin position="94"/>
        <end position="104"/>
    </location>
</feature>
<feature type="coiled-coil region" evidence="1">
    <location>
        <begin position="307"/>
        <end position="346"/>
    </location>
</feature>
<feature type="region of interest" description="Disordered" evidence="2">
    <location>
        <begin position="1068"/>
        <end position="1092"/>
    </location>
</feature>